<proteinExistence type="predicted"/>
<evidence type="ECO:0000313" key="3">
    <source>
        <dbReference type="Proteomes" id="UP001250858"/>
    </source>
</evidence>
<dbReference type="EMBL" id="CP133762">
    <property type="protein sequence ID" value="WMX47201.1"/>
    <property type="molecule type" value="Genomic_DNA"/>
</dbReference>
<dbReference type="Proteomes" id="UP001250858">
    <property type="component" value="Chromosome"/>
</dbReference>
<evidence type="ECO:0000256" key="1">
    <source>
        <dbReference type="SAM" id="MobiDB-lite"/>
    </source>
</evidence>
<name>A0ABY9RYD5_9ACTN</name>
<organism evidence="2 3">
    <name type="scientific">Streptomyces roseicoloratus</name>
    <dbReference type="NCBI Taxonomy" id="2508722"/>
    <lineage>
        <taxon>Bacteria</taxon>
        <taxon>Bacillati</taxon>
        <taxon>Actinomycetota</taxon>
        <taxon>Actinomycetes</taxon>
        <taxon>Kitasatosporales</taxon>
        <taxon>Streptomycetaceae</taxon>
        <taxon>Streptomyces</taxon>
    </lineage>
</organism>
<feature type="compositionally biased region" description="Acidic residues" evidence="1">
    <location>
        <begin position="84"/>
        <end position="94"/>
    </location>
</feature>
<sequence>MRYKLVFVAGLGLGFLIGTRAGREVYERMKKSAKQVAENPAVRNAAESAAQTGRQAAGKAFHAAGEQAQRIRARRSHNGQVAQYEDDDWGTSNT</sequence>
<gene>
    <name evidence="2" type="ORF">RGF97_23595</name>
</gene>
<feature type="region of interest" description="Disordered" evidence="1">
    <location>
        <begin position="36"/>
        <end position="94"/>
    </location>
</feature>
<dbReference type="RefSeq" id="WP_128979957.1">
    <property type="nucleotide sequence ID" value="NZ_CP133762.1"/>
</dbReference>
<protein>
    <submittedName>
        <fullName evidence="2">YtxH domain-containing protein</fullName>
    </submittedName>
</protein>
<evidence type="ECO:0000313" key="2">
    <source>
        <dbReference type="EMBL" id="WMX47201.1"/>
    </source>
</evidence>
<keyword evidence="3" id="KW-1185">Reference proteome</keyword>
<accession>A0ABY9RYD5</accession>
<reference evidence="2 3" key="1">
    <citation type="submission" date="2023-09" db="EMBL/GenBank/DDBJ databases">
        <title>Complete genome of Streptomyces roseicoloratus T14.</title>
        <authorList>
            <person name="Bashizi T."/>
            <person name="Kim M.-J."/>
            <person name="Lee G."/>
            <person name="Tagele S.B."/>
            <person name="Shin J.-H."/>
        </authorList>
    </citation>
    <scope>NUCLEOTIDE SEQUENCE [LARGE SCALE GENOMIC DNA]</scope>
    <source>
        <strain evidence="2 3">T14</strain>
    </source>
</reference>